<reference evidence="1" key="1">
    <citation type="submission" date="2016-07" db="EMBL/GenBank/DDBJ databases">
        <title>De novo transcriptome assembly of four accessions of the metal hyperaccumulator plant Noccaea caerulescens.</title>
        <authorList>
            <person name="Blande D."/>
            <person name="Halimaa P."/>
            <person name="Tervahauta A.I."/>
            <person name="Aarts M.G."/>
            <person name="Karenlampi S.O."/>
        </authorList>
    </citation>
    <scope>NUCLEOTIDE SEQUENCE</scope>
</reference>
<gene>
    <name evidence="1" type="ORF">LC_TR19986_c2_g1_i1_g.66711</name>
</gene>
<protein>
    <submittedName>
        <fullName evidence="1">Uncharacterized protein</fullName>
    </submittedName>
</protein>
<dbReference type="AlphaFoldDB" id="A0A1J3F5Y6"/>
<evidence type="ECO:0000313" key="1">
    <source>
        <dbReference type="EMBL" id="JAU37020.1"/>
    </source>
</evidence>
<proteinExistence type="predicted"/>
<dbReference type="EMBL" id="GEVK01015812">
    <property type="protein sequence ID" value="JAU37020.1"/>
    <property type="molecule type" value="Transcribed_RNA"/>
</dbReference>
<name>A0A1J3F5Y6_NOCCA</name>
<organism evidence="1">
    <name type="scientific">Noccaea caerulescens</name>
    <name type="common">Alpine penny-cress</name>
    <name type="synonym">Thlaspi caerulescens</name>
    <dbReference type="NCBI Taxonomy" id="107243"/>
    <lineage>
        <taxon>Eukaryota</taxon>
        <taxon>Viridiplantae</taxon>
        <taxon>Streptophyta</taxon>
        <taxon>Embryophyta</taxon>
        <taxon>Tracheophyta</taxon>
        <taxon>Spermatophyta</taxon>
        <taxon>Magnoliopsida</taxon>
        <taxon>eudicotyledons</taxon>
        <taxon>Gunneridae</taxon>
        <taxon>Pentapetalae</taxon>
        <taxon>rosids</taxon>
        <taxon>malvids</taxon>
        <taxon>Brassicales</taxon>
        <taxon>Brassicaceae</taxon>
        <taxon>Coluteocarpeae</taxon>
        <taxon>Noccaea</taxon>
    </lineage>
</organism>
<accession>A0A1J3F5Y6</accession>
<sequence>MRRRSLRPPCALRLKEIFVQNQVHGSQKFCSDVVQDLLSEASLDSAKPLFLLQMRHVYAFSRSFRKKREIINMGEAMDIAQEEKFIYRE</sequence>